<dbReference type="PANTHER" id="PTHR43096:SF10">
    <property type="entry name" value="CHAPERONE PROTEIN DNAJ A6, CHLOROPLASTIC"/>
    <property type="match status" value="1"/>
</dbReference>
<evidence type="ECO:0000313" key="3">
    <source>
        <dbReference type="Proteomes" id="UP000740557"/>
    </source>
</evidence>
<dbReference type="InterPro" id="IPR018253">
    <property type="entry name" value="DnaJ_domain_CS"/>
</dbReference>
<dbReference type="CDD" id="cd10747">
    <property type="entry name" value="DnaJ_C"/>
    <property type="match status" value="1"/>
</dbReference>
<name>A0A955EBP2_UNCKA</name>
<sequence length="308" mass="33855">MAQEKNYYDILGVSKTASDSDIKSAYRKLAREHHPDMVAKEDKDAAEKRFKEINEAYQVLSDSDKRKMYDQFGSAGVNGHAGGGNYGGFGNQAGGQWGPFSYTYTSNASAAGFDPFDIFEDVFGFRGFGGQRAPRKGKNLYYEMHIDFEDAVKGVTKEVNVESGKVNVKIPAGMRDGTEMRFTGKGMPGPNNLPNGDLFITFRVRYPKQFRVVGDTVVVGLEIDFYDAILGANVDVPVVDPDSNDALGKVKIKIPSGTDHGTQIRLKGKGLPKMQSAGRGDAIVQVFVKLPKKVSRAQKKLLEEYKDL</sequence>
<organism evidence="2 3">
    <name type="scientific">candidate division WWE3 bacterium</name>
    <dbReference type="NCBI Taxonomy" id="2053526"/>
    <lineage>
        <taxon>Bacteria</taxon>
        <taxon>Katanobacteria</taxon>
    </lineage>
</organism>
<evidence type="ECO:0000259" key="1">
    <source>
        <dbReference type="PROSITE" id="PS50076"/>
    </source>
</evidence>
<dbReference type="GO" id="GO:0042026">
    <property type="term" value="P:protein refolding"/>
    <property type="evidence" value="ECO:0007669"/>
    <property type="project" value="TreeGrafter"/>
</dbReference>
<reference evidence="2" key="2">
    <citation type="journal article" date="2021" name="Microbiome">
        <title>Successional dynamics and alternative stable states in a saline activated sludge microbial community over 9 years.</title>
        <authorList>
            <person name="Wang Y."/>
            <person name="Ye J."/>
            <person name="Ju F."/>
            <person name="Liu L."/>
            <person name="Boyd J.A."/>
            <person name="Deng Y."/>
            <person name="Parks D.H."/>
            <person name="Jiang X."/>
            <person name="Yin X."/>
            <person name="Woodcroft B.J."/>
            <person name="Tyson G.W."/>
            <person name="Hugenholtz P."/>
            <person name="Polz M.F."/>
            <person name="Zhang T."/>
        </authorList>
    </citation>
    <scope>NUCLEOTIDE SEQUENCE</scope>
    <source>
        <strain evidence="2">HKST-UBA79</strain>
    </source>
</reference>
<feature type="domain" description="J" evidence="1">
    <location>
        <begin position="6"/>
        <end position="73"/>
    </location>
</feature>
<dbReference type="Pfam" id="PF00226">
    <property type="entry name" value="DnaJ"/>
    <property type="match status" value="1"/>
</dbReference>
<dbReference type="Gene3D" id="2.60.260.20">
    <property type="entry name" value="Urease metallochaperone UreE, N-terminal domain"/>
    <property type="match status" value="2"/>
</dbReference>
<dbReference type="GO" id="GO:0005737">
    <property type="term" value="C:cytoplasm"/>
    <property type="evidence" value="ECO:0007669"/>
    <property type="project" value="TreeGrafter"/>
</dbReference>
<gene>
    <name evidence="2" type="ORF">KC980_00605</name>
</gene>
<dbReference type="GO" id="GO:0051082">
    <property type="term" value="F:unfolded protein binding"/>
    <property type="evidence" value="ECO:0007669"/>
    <property type="project" value="InterPro"/>
</dbReference>
<dbReference type="InterPro" id="IPR002939">
    <property type="entry name" value="DnaJ_C"/>
</dbReference>
<dbReference type="EMBL" id="JAGQNX010000015">
    <property type="protein sequence ID" value="MCA9307992.1"/>
    <property type="molecule type" value="Genomic_DNA"/>
</dbReference>
<dbReference type="AlphaFoldDB" id="A0A955EBP2"/>
<evidence type="ECO:0000313" key="2">
    <source>
        <dbReference type="EMBL" id="MCA9307992.1"/>
    </source>
</evidence>
<comment type="caution">
    <text evidence="2">The sequence shown here is derived from an EMBL/GenBank/DDBJ whole genome shotgun (WGS) entry which is preliminary data.</text>
</comment>
<dbReference type="InterPro" id="IPR001623">
    <property type="entry name" value="DnaJ_domain"/>
</dbReference>
<dbReference type="Pfam" id="PF01556">
    <property type="entry name" value="DnaJ_C"/>
    <property type="match status" value="1"/>
</dbReference>
<dbReference type="PROSITE" id="PS50076">
    <property type="entry name" value="DNAJ_2"/>
    <property type="match status" value="1"/>
</dbReference>
<dbReference type="PANTHER" id="PTHR43096">
    <property type="entry name" value="DNAJ HOMOLOG 1, MITOCHONDRIAL-RELATED"/>
    <property type="match status" value="1"/>
</dbReference>
<protein>
    <submittedName>
        <fullName evidence="2">DnaJ domain-containing protein</fullName>
    </submittedName>
</protein>
<dbReference type="PROSITE" id="PS00636">
    <property type="entry name" value="DNAJ_1"/>
    <property type="match status" value="1"/>
</dbReference>
<dbReference type="Proteomes" id="UP000740557">
    <property type="component" value="Unassembled WGS sequence"/>
</dbReference>
<dbReference type="Gene3D" id="1.10.287.110">
    <property type="entry name" value="DnaJ domain"/>
    <property type="match status" value="1"/>
</dbReference>
<dbReference type="InterPro" id="IPR036869">
    <property type="entry name" value="J_dom_sf"/>
</dbReference>
<dbReference type="PRINTS" id="PR00625">
    <property type="entry name" value="JDOMAIN"/>
</dbReference>
<dbReference type="InterPro" id="IPR008971">
    <property type="entry name" value="HSP40/DnaJ_pept-bd"/>
</dbReference>
<reference evidence="2" key="1">
    <citation type="submission" date="2020-04" db="EMBL/GenBank/DDBJ databases">
        <authorList>
            <person name="Zhang T."/>
        </authorList>
    </citation>
    <scope>NUCLEOTIDE SEQUENCE</scope>
    <source>
        <strain evidence="2">HKST-UBA79</strain>
    </source>
</reference>
<dbReference type="CDD" id="cd06257">
    <property type="entry name" value="DnaJ"/>
    <property type="match status" value="1"/>
</dbReference>
<dbReference type="SMART" id="SM00271">
    <property type="entry name" value="DnaJ"/>
    <property type="match status" value="1"/>
</dbReference>
<dbReference type="SUPFAM" id="SSF46565">
    <property type="entry name" value="Chaperone J-domain"/>
    <property type="match status" value="1"/>
</dbReference>
<proteinExistence type="predicted"/>
<dbReference type="SUPFAM" id="SSF49493">
    <property type="entry name" value="HSP40/DnaJ peptide-binding domain"/>
    <property type="match status" value="2"/>
</dbReference>
<accession>A0A955EBP2</accession>